<dbReference type="eggNOG" id="ENOG502S148">
    <property type="taxonomic scope" value="Eukaryota"/>
</dbReference>
<dbReference type="RefSeq" id="XP_003686529.1">
    <property type="nucleotide sequence ID" value="XM_003686481.1"/>
</dbReference>
<dbReference type="HOGENOM" id="CLU_069850_0_0_1"/>
<dbReference type="AlphaFoldDB" id="G8BW17"/>
<feature type="coiled-coil region" evidence="1">
    <location>
        <begin position="214"/>
        <end position="241"/>
    </location>
</feature>
<proteinExistence type="predicted"/>
<protein>
    <submittedName>
        <fullName evidence="3">Uncharacterized protein</fullName>
    </submittedName>
</protein>
<keyword evidence="4" id="KW-1185">Reference proteome</keyword>
<evidence type="ECO:0000256" key="2">
    <source>
        <dbReference type="SAM" id="MobiDB-lite"/>
    </source>
</evidence>
<dbReference type="KEGG" id="tpf:TPHA_0G02590"/>
<keyword evidence="1" id="KW-0175">Coiled coil</keyword>
<dbReference type="OMA" id="NDCNTTE"/>
<dbReference type="OrthoDB" id="3981131at2759"/>
<accession>G8BW17</accession>
<evidence type="ECO:0000313" key="3">
    <source>
        <dbReference type="EMBL" id="CCE64095.1"/>
    </source>
</evidence>
<name>G8BW17_TETPH</name>
<dbReference type="EMBL" id="HE612862">
    <property type="protein sequence ID" value="CCE64095.1"/>
    <property type="molecule type" value="Genomic_DNA"/>
</dbReference>
<gene>
    <name evidence="3" type="primary">TPHA0G02590</name>
    <name evidence="3" type="ordered locus">TPHA_0G02590</name>
</gene>
<sequence length="414" mass="46768">MQNIETPNTMNEDEELKKCLYSARRILKSLNSFQLMSPLEDSSDSRNRIDNLQTPLTQRTFTKINLEIKNAIDSTEIGKDFETLESSNTFTDKNITPKSLSPTNTNTNEISSNDNNSIFTSTDSTHSVETKPSTLDLSNNINSQQICTTIKSLVDMLNLMSQEVQKLKFKNSLLSSQESESKNNYKLELNLQKQQFEKLKFQLNEENTLYLSDIKNKDNKVKKYKSKIMEKNQEINKLRRLLNNNPIYVNNNSVTPHNTKTMAVPGRRVVSMNSSLSPVTVNKKEGPDMLNALGLLASHVLNDKIQLDNCMDNIPRTITDNDEQNSVNSQDSQTEKIGDQYIETKNNKPADSETTINAELTINNDLTEDLSTVNKAVALPERPPKDNKLLLTSENLTLPKMRSFSTMDGSTGNI</sequence>
<evidence type="ECO:0000313" key="4">
    <source>
        <dbReference type="Proteomes" id="UP000005666"/>
    </source>
</evidence>
<organism evidence="3 4">
    <name type="scientific">Tetrapisispora phaffii (strain ATCC 24235 / CBS 4417 / NBRC 1672 / NRRL Y-8282 / UCD 70-5)</name>
    <name type="common">Yeast</name>
    <name type="synonym">Fabospora phaffii</name>
    <dbReference type="NCBI Taxonomy" id="1071381"/>
    <lineage>
        <taxon>Eukaryota</taxon>
        <taxon>Fungi</taxon>
        <taxon>Dikarya</taxon>
        <taxon>Ascomycota</taxon>
        <taxon>Saccharomycotina</taxon>
        <taxon>Saccharomycetes</taxon>
        <taxon>Saccharomycetales</taxon>
        <taxon>Saccharomycetaceae</taxon>
        <taxon>Tetrapisispora</taxon>
    </lineage>
</organism>
<feature type="region of interest" description="Disordered" evidence="2">
    <location>
        <begin position="317"/>
        <end position="337"/>
    </location>
</feature>
<dbReference type="GeneID" id="11533561"/>
<feature type="region of interest" description="Disordered" evidence="2">
    <location>
        <begin position="93"/>
        <end position="138"/>
    </location>
</feature>
<reference evidence="3 4" key="1">
    <citation type="journal article" date="2011" name="Proc. Natl. Acad. Sci. U.S.A.">
        <title>Evolutionary erosion of yeast sex chromosomes by mating-type switching accidents.</title>
        <authorList>
            <person name="Gordon J.L."/>
            <person name="Armisen D."/>
            <person name="Proux-Wera E."/>
            <person name="Oheigeartaigh S.S."/>
            <person name="Byrne K.P."/>
            <person name="Wolfe K.H."/>
        </authorList>
    </citation>
    <scope>NUCLEOTIDE SEQUENCE [LARGE SCALE GENOMIC DNA]</scope>
    <source>
        <strain evidence="4">ATCC 24235 / CBS 4417 / NBRC 1672 / NRRL Y-8282 / UCD 70-5</strain>
    </source>
</reference>
<evidence type="ECO:0000256" key="1">
    <source>
        <dbReference type="SAM" id="Coils"/>
    </source>
</evidence>
<dbReference type="Proteomes" id="UP000005666">
    <property type="component" value="Chromosome 7"/>
</dbReference>